<dbReference type="Gene3D" id="1.25.40.180">
    <property type="match status" value="1"/>
</dbReference>
<dbReference type="GO" id="GO:0003743">
    <property type="term" value="F:translation initiation factor activity"/>
    <property type="evidence" value="ECO:0007669"/>
    <property type="project" value="UniProtKB-KW"/>
</dbReference>
<comment type="similarity">
    <text evidence="1">Belongs to the eukaryotic initiation factor 4G family.</text>
</comment>
<keyword evidence="3" id="KW-0648">Protein biosynthesis</keyword>
<sequence>SLNTVTAILNKMTPQSFEKLSGQLCKLEMTSSEMLRRVIGVIFDKAVDEPHFAVVYAALCARLAEETRADAQQDAMKKASFKRLLLNQCQEEFERNQAAIDATRAAAEQGVPPKELPDELELEIWITKLKRRMLGNVKFIGELFKQQLLKEKIMHECIKLLLGSLDDPNAVPDDESIEAAAKLFLTIGKQLESPAASKAKLDAHYPEPTISNNALATTLHFLDKTRLAARTRFMLRDLLECRRNGWRERRAKDGPHKLGTKASTTQGKGENQSRRDEERNLARERQRQAISQQQQQQR</sequence>
<dbReference type="AlphaFoldDB" id="A0A8J2S5B2"/>
<dbReference type="Proteomes" id="UP000789595">
    <property type="component" value="Unassembled WGS sequence"/>
</dbReference>
<gene>
    <name evidence="6" type="ORF">PECAL_1P15400</name>
</gene>
<dbReference type="Pfam" id="PF02854">
    <property type="entry name" value="MIF4G"/>
    <property type="match status" value="1"/>
</dbReference>
<dbReference type="PANTHER" id="PTHR23253:SF9">
    <property type="entry name" value="EUKARYOTIC TRANSLATION INITIATION FACTOR 4 GAMMA 2"/>
    <property type="match status" value="1"/>
</dbReference>
<dbReference type="SUPFAM" id="SSF48371">
    <property type="entry name" value="ARM repeat"/>
    <property type="match status" value="1"/>
</dbReference>
<feature type="domain" description="MIF4G" evidence="5">
    <location>
        <begin position="2"/>
        <end position="245"/>
    </location>
</feature>
<dbReference type="SMART" id="SM00543">
    <property type="entry name" value="MIF4G"/>
    <property type="match status" value="1"/>
</dbReference>
<dbReference type="EMBL" id="CAKKNE010000001">
    <property type="protein sequence ID" value="CAH0365127.1"/>
    <property type="molecule type" value="Genomic_DNA"/>
</dbReference>
<feature type="compositionally biased region" description="Low complexity" evidence="4">
    <location>
        <begin position="288"/>
        <end position="298"/>
    </location>
</feature>
<dbReference type="GO" id="GO:0016281">
    <property type="term" value="C:eukaryotic translation initiation factor 4F complex"/>
    <property type="evidence" value="ECO:0007669"/>
    <property type="project" value="TreeGrafter"/>
</dbReference>
<evidence type="ECO:0000256" key="1">
    <source>
        <dbReference type="ARBA" id="ARBA00005775"/>
    </source>
</evidence>
<organism evidence="6 7">
    <name type="scientific">Pelagomonas calceolata</name>
    <dbReference type="NCBI Taxonomy" id="35677"/>
    <lineage>
        <taxon>Eukaryota</taxon>
        <taxon>Sar</taxon>
        <taxon>Stramenopiles</taxon>
        <taxon>Ochrophyta</taxon>
        <taxon>Pelagophyceae</taxon>
        <taxon>Pelagomonadales</taxon>
        <taxon>Pelagomonadaceae</taxon>
        <taxon>Pelagomonas</taxon>
    </lineage>
</organism>
<evidence type="ECO:0000313" key="6">
    <source>
        <dbReference type="EMBL" id="CAH0365127.1"/>
    </source>
</evidence>
<comment type="caution">
    <text evidence="6">The sequence shown here is derived from an EMBL/GenBank/DDBJ whole genome shotgun (WGS) entry which is preliminary data.</text>
</comment>
<keyword evidence="7" id="KW-1185">Reference proteome</keyword>
<keyword evidence="2" id="KW-0396">Initiation factor</keyword>
<dbReference type="InterPro" id="IPR016024">
    <property type="entry name" value="ARM-type_fold"/>
</dbReference>
<reference evidence="6" key="1">
    <citation type="submission" date="2021-11" db="EMBL/GenBank/DDBJ databases">
        <authorList>
            <consortium name="Genoscope - CEA"/>
            <person name="William W."/>
        </authorList>
    </citation>
    <scope>NUCLEOTIDE SEQUENCE</scope>
</reference>
<protein>
    <recommendedName>
        <fullName evidence="5">MIF4G domain-containing protein</fullName>
    </recommendedName>
</protein>
<evidence type="ECO:0000256" key="4">
    <source>
        <dbReference type="SAM" id="MobiDB-lite"/>
    </source>
</evidence>
<evidence type="ECO:0000313" key="7">
    <source>
        <dbReference type="Proteomes" id="UP000789595"/>
    </source>
</evidence>
<evidence type="ECO:0000256" key="3">
    <source>
        <dbReference type="ARBA" id="ARBA00022917"/>
    </source>
</evidence>
<feature type="non-terminal residue" evidence="6">
    <location>
        <position position="1"/>
    </location>
</feature>
<feature type="non-terminal residue" evidence="6">
    <location>
        <position position="298"/>
    </location>
</feature>
<name>A0A8J2S5B2_9STRA</name>
<dbReference type="InterPro" id="IPR003890">
    <property type="entry name" value="MIF4G-like_typ-3"/>
</dbReference>
<evidence type="ECO:0000256" key="2">
    <source>
        <dbReference type="ARBA" id="ARBA00022540"/>
    </source>
</evidence>
<feature type="compositionally biased region" description="Basic and acidic residues" evidence="4">
    <location>
        <begin position="271"/>
        <end position="287"/>
    </location>
</feature>
<proteinExistence type="inferred from homology"/>
<feature type="compositionally biased region" description="Polar residues" evidence="4">
    <location>
        <begin position="261"/>
        <end position="270"/>
    </location>
</feature>
<evidence type="ECO:0000259" key="5">
    <source>
        <dbReference type="SMART" id="SM00543"/>
    </source>
</evidence>
<accession>A0A8J2S5B2</accession>
<feature type="region of interest" description="Disordered" evidence="4">
    <location>
        <begin position="250"/>
        <end position="298"/>
    </location>
</feature>
<dbReference type="GO" id="GO:0003729">
    <property type="term" value="F:mRNA binding"/>
    <property type="evidence" value="ECO:0007669"/>
    <property type="project" value="TreeGrafter"/>
</dbReference>
<dbReference type="OrthoDB" id="514777at2759"/>
<dbReference type="PANTHER" id="PTHR23253">
    <property type="entry name" value="EUKARYOTIC TRANSLATION INITIATION FACTOR 4 GAMMA"/>
    <property type="match status" value="1"/>
</dbReference>